<keyword evidence="3" id="KW-1185">Reference proteome</keyword>
<dbReference type="Proteomes" id="UP000616595">
    <property type="component" value="Unassembled WGS sequence"/>
</dbReference>
<protein>
    <recommendedName>
        <fullName evidence="4">Ig-like domain-containing protein</fullName>
    </recommendedName>
</protein>
<keyword evidence="1" id="KW-0732">Signal</keyword>
<evidence type="ECO:0008006" key="4">
    <source>
        <dbReference type="Google" id="ProtNLM"/>
    </source>
</evidence>
<evidence type="ECO:0000313" key="3">
    <source>
        <dbReference type="Proteomes" id="UP000616595"/>
    </source>
</evidence>
<sequence>MKKSKFTGYLLAITVLVVSMLFMGASCSATTAKVSNAVMTTGIDDSYAPIDNVTEFPVNSDVYVAAELKNAPNDTNITFIWYCEGQKVDSITITNGDVSDAPLAGYLPAALVTQPGNYSVEIYIDERDTPDTVNEFVVK</sequence>
<evidence type="ECO:0000313" key="2">
    <source>
        <dbReference type="EMBL" id="MBC3888034.1"/>
    </source>
</evidence>
<accession>A0A923KPD4</accession>
<organism evidence="2 3">
    <name type="scientific">Acetobacterium paludosum</name>
    <dbReference type="NCBI Taxonomy" id="52693"/>
    <lineage>
        <taxon>Bacteria</taxon>
        <taxon>Bacillati</taxon>
        <taxon>Bacillota</taxon>
        <taxon>Clostridia</taxon>
        <taxon>Eubacteriales</taxon>
        <taxon>Eubacteriaceae</taxon>
        <taxon>Acetobacterium</taxon>
    </lineage>
</organism>
<reference evidence="2" key="2">
    <citation type="submission" date="2020-10" db="EMBL/GenBank/DDBJ databases">
        <title>Comparative genomics of the Acetobacterium genus.</title>
        <authorList>
            <person name="Marshall C."/>
            <person name="May H."/>
            <person name="Norman S."/>
        </authorList>
    </citation>
    <scope>NUCLEOTIDE SEQUENCE</scope>
    <source>
        <strain evidence="2">DER-2019</strain>
    </source>
</reference>
<dbReference type="RefSeq" id="WP_148566253.1">
    <property type="nucleotide sequence ID" value="NZ_RXYA01000003.1"/>
</dbReference>
<name>A0A923KPD4_9FIRM</name>
<dbReference type="AlphaFoldDB" id="A0A923KPD4"/>
<feature type="signal peptide" evidence="1">
    <location>
        <begin position="1"/>
        <end position="28"/>
    </location>
</feature>
<dbReference type="EMBL" id="WJBD01000006">
    <property type="protein sequence ID" value="MBC3888034.1"/>
    <property type="molecule type" value="Genomic_DNA"/>
</dbReference>
<proteinExistence type="predicted"/>
<evidence type="ECO:0000256" key="1">
    <source>
        <dbReference type="SAM" id="SignalP"/>
    </source>
</evidence>
<feature type="chain" id="PRO_5037755441" description="Ig-like domain-containing protein" evidence="1">
    <location>
        <begin position="29"/>
        <end position="139"/>
    </location>
</feature>
<reference evidence="2" key="1">
    <citation type="submission" date="2019-10" db="EMBL/GenBank/DDBJ databases">
        <authorList>
            <person name="Ross D.E."/>
            <person name="Gulliver D."/>
        </authorList>
    </citation>
    <scope>NUCLEOTIDE SEQUENCE</scope>
    <source>
        <strain evidence="2">DER-2019</strain>
    </source>
</reference>
<gene>
    <name evidence="2" type="ORF">GH810_06905</name>
</gene>
<dbReference type="PROSITE" id="PS51257">
    <property type="entry name" value="PROKAR_LIPOPROTEIN"/>
    <property type="match status" value="1"/>
</dbReference>
<comment type="caution">
    <text evidence="2">The sequence shown here is derived from an EMBL/GenBank/DDBJ whole genome shotgun (WGS) entry which is preliminary data.</text>
</comment>
<dbReference type="OrthoDB" id="1778278at2"/>